<feature type="coiled-coil region" evidence="4">
    <location>
        <begin position="228"/>
        <end position="312"/>
    </location>
</feature>
<evidence type="ECO:0000313" key="7">
    <source>
        <dbReference type="Proteomes" id="UP000621510"/>
    </source>
</evidence>
<feature type="coiled-coil region" evidence="4">
    <location>
        <begin position="364"/>
        <end position="391"/>
    </location>
</feature>
<evidence type="ECO:0000313" key="6">
    <source>
        <dbReference type="EMBL" id="MBL1120208.1"/>
    </source>
</evidence>
<proteinExistence type="inferred from homology"/>
<evidence type="ECO:0000259" key="5">
    <source>
        <dbReference type="Pfam" id="PF13476"/>
    </source>
</evidence>
<organism evidence="6 7">
    <name type="scientific">Streptomyces endocoffeicus</name>
    <dbReference type="NCBI Taxonomy" id="2898945"/>
    <lineage>
        <taxon>Bacteria</taxon>
        <taxon>Bacillati</taxon>
        <taxon>Actinomycetota</taxon>
        <taxon>Actinomycetes</taxon>
        <taxon>Kitasatosporales</taxon>
        <taxon>Streptomycetaceae</taxon>
        <taxon>Streptomyces</taxon>
    </lineage>
</organism>
<comment type="similarity">
    <text evidence="1">Belongs to the SMC family. SbcC subfamily.</text>
</comment>
<dbReference type="InterPro" id="IPR027417">
    <property type="entry name" value="P-loop_NTPase"/>
</dbReference>
<feature type="domain" description="Rad50/SbcC-type AAA" evidence="5">
    <location>
        <begin position="19"/>
        <end position="267"/>
    </location>
</feature>
<dbReference type="PANTHER" id="PTHR32114">
    <property type="entry name" value="ABC TRANSPORTER ABCH.3"/>
    <property type="match status" value="1"/>
</dbReference>
<accession>A0ABS1Q6B6</accession>
<sequence length="639" mass="72496">MTTKFRLDKVTIHSTEGPVEYQFPSDLTVLAGPTGVGKTTLLELIKWGLGGDGQLAPVVTDKVQDLSLQISIGEERFRLSRSIDPQKRNNVRVTDLVTGERLPDHQVKSGEAGSLNTLLMSSLGLPSDMRAAAQTGRSTKAGARISFADIFTYMYIPQSEINRDIARSQDSYLEPKRKAVFELIFALADPELFEKRSQANTLKGSVEEAEDHHRKILQFLRDSNTQSREEAQQELDKALIAQREAEEQRAQLRDDIDPVTDRETQALRDLLNEAERSLADARNAEVTLGRQIEELSSERRRVNSDLARLNRMRDAGERLAQIEFTTCPRCMQALKNRKVPKGHCRVCLLPDEAASTDELDQYETVQLKDQLEEMEKQLSFVAQQTQNARQLILDRQDLVRHLETAIDARTADRVSPRLQAYSDISEKIAAARTAQKHFENVLQQWDRVSDLARSEEELRKRYERLFREIEQKEARLKERRTHTVRQISEEFNRVVSDLQIPGVEEASIHETNYLPLLNGKPFRQFSRGGGIVTATQVAYWTALIAVALRERDVPYPTFLLIDSPRLALNEEQDLTSGLYRRLVTLAEANAGRVQIIIADHALPSAYRKDYAEIDFSYKKPTISSIKHPGKGSVKPLVST</sequence>
<evidence type="ECO:0000256" key="3">
    <source>
        <dbReference type="ARBA" id="ARBA00013368"/>
    </source>
</evidence>
<dbReference type="RefSeq" id="WP_201857976.1">
    <property type="nucleotide sequence ID" value="NZ_JAERRG010000045.1"/>
</dbReference>
<dbReference type="Pfam" id="PF13476">
    <property type="entry name" value="AAA_23"/>
    <property type="match status" value="1"/>
</dbReference>
<protein>
    <recommendedName>
        <fullName evidence="3">Nuclease SbcCD subunit C</fullName>
    </recommendedName>
</protein>
<dbReference type="PANTHER" id="PTHR32114:SF2">
    <property type="entry name" value="ABC TRANSPORTER ABCH.3"/>
    <property type="match status" value="1"/>
</dbReference>
<comment type="caution">
    <text evidence="6">The sequence shown here is derived from an EMBL/GenBank/DDBJ whole genome shotgun (WGS) entry which is preliminary data.</text>
</comment>
<dbReference type="SUPFAM" id="SSF52540">
    <property type="entry name" value="P-loop containing nucleoside triphosphate hydrolases"/>
    <property type="match status" value="1"/>
</dbReference>
<dbReference type="EMBL" id="JAERRG010000045">
    <property type="protein sequence ID" value="MBL1120208.1"/>
    <property type="molecule type" value="Genomic_DNA"/>
</dbReference>
<name>A0ABS1Q6B6_9ACTN</name>
<evidence type="ECO:0000256" key="4">
    <source>
        <dbReference type="SAM" id="Coils"/>
    </source>
</evidence>
<evidence type="ECO:0000256" key="2">
    <source>
        <dbReference type="ARBA" id="ARBA00011322"/>
    </source>
</evidence>
<keyword evidence="7" id="KW-1185">Reference proteome</keyword>
<feature type="coiled-coil region" evidence="4">
    <location>
        <begin position="448"/>
        <end position="482"/>
    </location>
</feature>
<dbReference type="Proteomes" id="UP000621510">
    <property type="component" value="Unassembled WGS sequence"/>
</dbReference>
<dbReference type="InterPro" id="IPR038729">
    <property type="entry name" value="Rad50/SbcC_AAA"/>
</dbReference>
<evidence type="ECO:0000256" key="1">
    <source>
        <dbReference type="ARBA" id="ARBA00006930"/>
    </source>
</evidence>
<reference evidence="6 7" key="1">
    <citation type="submission" date="2021-01" db="EMBL/GenBank/DDBJ databases">
        <title>WGS of actinomycetes isolated from Thailand.</title>
        <authorList>
            <person name="Thawai C."/>
        </authorList>
    </citation>
    <scope>NUCLEOTIDE SEQUENCE [LARGE SCALE GENOMIC DNA]</scope>
    <source>
        <strain evidence="6 7">CA3R110</strain>
    </source>
</reference>
<comment type="subunit">
    <text evidence="2">Heterodimer of SbcC and SbcD.</text>
</comment>
<gene>
    <name evidence="6" type="ORF">JK364_49150</name>
</gene>
<dbReference type="Gene3D" id="3.40.50.300">
    <property type="entry name" value="P-loop containing nucleotide triphosphate hydrolases"/>
    <property type="match status" value="1"/>
</dbReference>
<keyword evidence="4" id="KW-0175">Coiled coil</keyword>